<dbReference type="EMBL" id="BKAG01000085">
    <property type="protein sequence ID" value="GEP46309.1"/>
    <property type="molecule type" value="Genomic_DNA"/>
</dbReference>
<accession>A0A512MHW0</accession>
<name>A0A512MHW0_9BACT</name>
<dbReference type="AlphaFoldDB" id="A0A512MHW0"/>
<keyword evidence="2" id="KW-1185">Reference proteome</keyword>
<dbReference type="RefSeq" id="WP_146856056.1">
    <property type="nucleotide sequence ID" value="NZ_BKAG01000085.1"/>
</dbReference>
<dbReference type="Proteomes" id="UP000321577">
    <property type="component" value="Unassembled WGS sequence"/>
</dbReference>
<dbReference type="InterPro" id="IPR013783">
    <property type="entry name" value="Ig-like_fold"/>
</dbReference>
<evidence type="ECO:0000313" key="2">
    <source>
        <dbReference type="Proteomes" id="UP000321577"/>
    </source>
</evidence>
<comment type="caution">
    <text evidence="1">The sequence shown here is derived from an EMBL/GenBank/DDBJ whole genome shotgun (WGS) entry which is preliminary data.</text>
</comment>
<gene>
    <name evidence="1" type="ORF">BGE01nite_56000</name>
</gene>
<dbReference type="Gene3D" id="2.60.40.10">
    <property type="entry name" value="Immunoglobulins"/>
    <property type="match status" value="1"/>
</dbReference>
<sequence>MTPEPQPSPRRLRQPLHQRLSRPLALLSLLLTTAITVTVTTTALAAELPQIGTPWDIWATHRVGDEFSGELTLLEPGSGAGDPVYSCIGLPPELKLDKTTGTISGTIRSVGYFNVKARVSVGGLQSPVVTRRIALMPPYVPDPGIFEHAYSHFELPPLGGHVNIIIQPSGAYSGLLRLGTRSVPLAGVLKPNDPELPYVAAGAPVLIRLPRPEGTRLVKVVVRSSNPELGLDFLDAATGEIVAGDTSLHLVRPSVGFIPPCAQVGRHNVAFLPDTNPPATGAAFGIVTIGADYRWTFVGQSPHGKSITSSQWGYPMDDGLESTPLEVATDFYSSDNATTCLYGGLMIPAKVRLRGEPGLQYGIRLVHLPQKGRLIPEGGMEATYTFLSSRYDRGRAQTMFPQGSASLASSALFTSDIPSVMFVLNPRLRAVFGAGTGNPTSARLDVYAPTGLFTGQFTLKDPDPRNRARSIFRKVNYRGILLPDHHLGAGNFLLPTLPDPNAQPPTTLATSPIVSGDIQIVPAPVLFDTGTN</sequence>
<organism evidence="1 2">
    <name type="scientific">Brevifollis gellanilyticus</name>
    <dbReference type="NCBI Taxonomy" id="748831"/>
    <lineage>
        <taxon>Bacteria</taxon>
        <taxon>Pseudomonadati</taxon>
        <taxon>Verrucomicrobiota</taxon>
        <taxon>Verrucomicrobiia</taxon>
        <taxon>Verrucomicrobiales</taxon>
        <taxon>Verrucomicrobiaceae</taxon>
    </lineage>
</organism>
<evidence type="ECO:0000313" key="1">
    <source>
        <dbReference type="EMBL" id="GEP46309.1"/>
    </source>
</evidence>
<reference evidence="1 2" key="1">
    <citation type="submission" date="2019-07" db="EMBL/GenBank/DDBJ databases">
        <title>Whole genome shotgun sequence of Brevifollis gellanilyticus NBRC 108608.</title>
        <authorList>
            <person name="Hosoyama A."/>
            <person name="Uohara A."/>
            <person name="Ohji S."/>
            <person name="Ichikawa N."/>
        </authorList>
    </citation>
    <scope>NUCLEOTIDE SEQUENCE [LARGE SCALE GENOMIC DNA]</scope>
    <source>
        <strain evidence="1 2">NBRC 108608</strain>
    </source>
</reference>
<protein>
    <submittedName>
        <fullName evidence="1">Uncharacterized protein</fullName>
    </submittedName>
</protein>
<proteinExistence type="predicted"/>
<dbReference type="OrthoDB" id="9807519at2"/>